<comment type="caution">
    <text evidence="3">The sequence shown here is derived from an EMBL/GenBank/DDBJ whole genome shotgun (WGS) entry which is preliminary data.</text>
</comment>
<feature type="domain" description="Bacterial sugar transferase" evidence="2">
    <location>
        <begin position="4"/>
        <end position="54"/>
    </location>
</feature>
<reference evidence="3 4" key="1">
    <citation type="journal article" date="2014" name="Genome Announc.">
        <title>Draft Genome Sequence of Bacteroides reticulotermitis Strain JCM 10512T, Isolated from the Gut of a Termite.</title>
        <authorList>
            <person name="Yuki M."/>
            <person name="Oshima K."/>
            <person name="Suda W."/>
            <person name="Sakamoto M."/>
            <person name="Iida T."/>
            <person name="Hattori M."/>
            <person name="Ohkuma M."/>
        </authorList>
    </citation>
    <scope>NUCLEOTIDE SEQUENCE [LARGE SCALE GENOMIC DNA]</scope>
    <source>
        <strain evidence="3 4">JCM 10512</strain>
    </source>
</reference>
<evidence type="ECO:0000259" key="2">
    <source>
        <dbReference type="Pfam" id="PF02397"/>
    </source>
</evidence>
<dbReference type="Proteomes" id="UP000019131">
    <property type="component" value="Unassembled WGS sequence"/>
</dbReference>
<sequence>MGPAGLTGLWQVEKRGDSGKMSAEERKELDIKYAKTFSFWLDIKIIFKTITAFIQKENV</sequence>
<dbReference type="InterPro" id="IPR003362">
    <property type="entry name" value="Bact_transf"/>
</dbReference>
<dbReference type="EMBL" id="BAIV01000035">
    <property type="protein sequence ID" value="GAE86001.1"/>
    <property type="molecule type" value="Genomic_DNA"/>
</dbReference>
<dbReference type="PANTHER" id="PTHR30576">
    <property type="entry name" value="COLANIC BIOSYNTHESIS UDP-GLUCOSE LIPID CARRIER TRANSFERASE"/>
    <property type="match status" value="1"/>
</dbReference>
<name>W4UYJ8_9BACE</name>
<evidence type="ECO:0000313" key="4">
    <source>
        <dbReference type="Proteomes" id="UP000019131"/>
    </source>
</evidence>
<evidence type="ECO:0000256" key="1">
    <source>
        <dbReference type="ARBA" id="ARBA00006464"/>
    </source>
</evidence>
<proteinExistence type="inferred from homology"/>
<protein>
    <submittedName>
        <fullName evidence="3">Undecaprenyl-phosphate galactosephosphotransferase</fullName>
    </submittedName>
</protein>
<accession>W4UYJ8</accession>
<dbReference type="GO" id="GO:0016780">
    <property type="term" value="F:phosphotransferase activity, for other substituted phosphate groups"/>
    <property type="evidence" value="ECO:0007669"/>
    <property type="project" value="TreeGrafter"/>
</dbReference>
<keyword evidence="4" id="KW-1185">Reference proteome</keyword>
<dbReference type="PANTHER" id="PTHR30576:SF0">
    <property type="entry name" value="UNDECAPRENYL-PHOSPHATE N-ACETYLGALACTOSAMINYL 1-PHOSPHATE TRANSFERASE-RELATED"/>
    <property type="match status" value="1"/>
</dbReference>
<gene>
    <name evidence="3" type="ORF">JCM10512_4480</name>
</gene>
<dbReference type="STRING" id="1445607.JCM10512_4480"/>
<keyword evidence="3" id="KW-0808">Transferase</keyword>
<comment type="similarity">
    <text evidence="1">Belongs to the bacterial sugar transferase family.</text>
</comment>
<organism evidence="3 4">
    <name type="scientific">Bacteroides reticulotermitis JCM 10512</name>
    <dbReference type="NCBI Taxonomy" id="1445607"/>
    <lineage>
        <taxon>Bacteria</taxon>
        <taxon>Pseudomonadati</taxon>
        <taxon>Bacteroidota</taxon>
        <taxon>Bacteroidia</taxon>
        <taxon>Bacteroidales</taxon>
        <taxon>Bacteroidaceae</taxon>
        <taxon>Bacteroides</taxon>
    </lineage>
</organism>
<evidence type="ECO:0000313" key="3">
    <source>
        <dbReference type="EMBL" id="GAE86001.1"/>
    </source>
</evidence>
<dbReference type="Pfam" id="PF02397">
    <property type="entry name" value="Bac_transf"/>
    <property type="match status" value="1"/>
</dbReference>
<dbReference type="AlphaFoldDB" id="W4UYJ8"/>